<dbReference type="Pfam" id="PF12802">
    <property type="entry name" value="MarR_2"/>
    <property type="match status" value="1"/>
</dbReference>
<proteinExistence type="predicted"/>
<dbReference type="PROSITE" id="PS51186">
    <property type="entry name" value="GNAT"/>
    <property type="match status" value="1"/>
</dbReference>
<dbReference type="GO" id="GO:0008080">
    <property type="term" value="F:N-acetyltransferase activity"/>
    <property type="evidence" value="ECO:0007669"/>
    <property type="project" value="InterPro"/>
</dbReference>
<dbReference type="Gene3D" id="3.40.630.30">
    <property type="match status" value="1"/>
</dbReference>
<reference evidence="4 5" key="1">
    <citation type="submission" date="2016-03" db="EMBL/GenBank/DDBJ databases">
        <authorList>
            <consortium name="Pathogen Informatics"/>
        </authorList>
    </citation>
    <scope>NUCLEOTIDE SEQUENCE [LARGE SCALE GENOMIC DNA]</scope>
    <source>
        <strain evidence="4 5">NCTC13364</strain>
    </source>
</reference>
<protein>
    <submittedName>
        <fullName evidence="4">GNAT family acetyltransferase</fullName>
    </submittedName>
</protein>
<feature type="domain" description="N-acetyltransferase" evidence="3">
    <location>
        <begin position="169"/>
        <end position="310"/>
    </location>
</feature>
<keyword evidence="1 4" id="KW-0808">Transferase</keyword>
<dbReference type="Gene3D" id="1.10.10.10">
    <property type="entry name" value="Winged helix-like DNA-binding domain superfamily/Winged helix DNA-binding domain"/>
    <property type="match status" value="1"/>
</dbReference>
<dbReference type="PROSITE" id="PS50995">
    <property type="entry name" value="HTH_MARR_2"/>
    <property type="match status" value="1"/>
</dbReference>
<gene>
    <name evidence="4" type="ORF">SAMEA1982600_02404</name>
</gene>
<evidence type="ECO:0000313" key="5">
    <source>
        <dbReference type="Proteomes" id="UP000077037"/>
    </source>
</evidence>
<evidence type="ECO:0000313" key="4">
    <source>
        <dbReference type="EMBL" id="SAI30259.1"/>
    </source>
</evidence>
<dbReference type="EMBL" id="FKBS01000014">
    <property type="protein sequence ID" value="SAI30259.1"/>
    <property type="molecule type" value="Genomic_DNA"/>
</dbReference>
<dbReference type="Pfam" id="PF00583">
    <property type="entry name" value="Acetyltransf_1"/>
    <property type="match status" value="1"/>
</dbReference>
<dbReference type="SMART" id="SM00347">
    <property type="entry name" value="HTH_MARR"/>
    <property type="match status" value="1"/>
</dbReference>
<dbReference type="CDD" id="cd04301">
    <property type="entry name" value="NAT_SF"/>
    <property type="match status" value="1"/>
</dbReference>
<feature type="domain" description="HTH marR-type" evidence="2">
    <location>
        <begin position="1"/>
        <end position="137"/>
    </location>
</feature>
<dbReference type="InterPro" id="IPR000835">
    <property type="entry name" value="HTH_MarR-typ"/>
</dbReference>
<accession>A0A157PBH6</accession>
<dbReference type="PANTHER" id="PTHR13947">
    <property type="entry name" value="GNAT FAMILY N-ACETYLTRANSFERASE"/>
    <property type="match status" value="1"/>
</dbReference>
<dbReference type="AlphaFoldDB" id="A0A157PBH6"/>
<dbReference type="InterPro" id="IPR036388">
    <property type="entry name" value="WH-like_DNA-bd_sf"/>
</dbReference>
<organism evidence="4 5">
    <name type="scientific">Bordetella ansorpii</name>
    <dbReference type="NCBI Taxonomy" id="288768"/>
    <lineage>
        <taxon>Bacteria</taxon>
        <taxon>Pseudomonadati</taxon>
        <taxon>Pseudomonadota</taxon>
        <taxon>Betaproteobacteria</taxon>
        <taxon>Burkholderiales</taxon>
        <taxon>Alcaligenaceae</taxon>
        <taxon>Bordetella</taxon>
    </lineage>
</organism>
<evidence type="ECO:0000259" key="3">
    <source>
        <dbReference type="PROSITE" id="PS51186"/>
    </source>
</evidence>
<dbReference type="SUPFAM" id="SSF46785">
    <property type="entry name" value="Winged helix' DNA-binding domain"/>
    <property type="match status" value="1"/>
</dbReference>
<dbReference type="InterPro" id="IPR000182">
    <property type="entry name" value="GNAT_dom"/>
</dbReference>
<evidence type="ECO:0000259" key="2">
    <source>
        <dbReference type="PROSITE" id="PS50995"/>
    </source>
</evidence>
<dbReference type="SUPFAM" id="SSF55729">
    <property type="entry name" value="Acyl-CoA N-acyltransferases (Nat)"/>
    <property type="match status" value="1"/>
</dbReference>
<dbReference type="InterPro" id="IPR050769">
    <property type="entry name" value="NAT_camello-type"/>
</dbReference>
<dbReference type="PANTHER" id="PTHR13947:SF37">
    <property type="entry name" value="LD18367P"/>
    <property type="match status" value="1"/>
</dbReference>
<sequence>MSQVSVDEIRSASRTMVRELGFMQPTLAGTSYSASAVHALLEIDGRGATTAAQLVVALGLDKSSISRMLAKLIAAGEIAEEPAPADARQKQLVLTRRGRTSVQDIHAFGRRQVMTAMRHLNPSQQQAVAQGLAEYARALRAARQAANDPAGDPIRIEQGYRPGLIGRMAEMHAAFYSRHAGFGQFFESQVAAGVAEFTGRLGAPCNRVWTAVLNDRIVGSIAIDGEDLGNHQAHLRWFILDDGCRGSGIGRRLLTEAVRFCDQFGFPSIQLWTFEGLAAARRLYEALGFELTCQEVGQQWGSVVTEQQFTRRRAVSAVTT</sequence>
<dbReference type="InterPro" id="IPR036390">
    <property type="entry name" value="WH_DNA-bd_sf"/>
</dbReference>
<dbReference type="OrthoDB" id="273614at2"/>
<evidence type="ECO:0000256" key="1">
    <source>
        <dbReference type="ARBA" id="ARBA00022679"/>
    </source>
</evidence>
<name>A0A157PBH6_9BORD</name>
<dbReference type="Proteomes" id="UP000077037">
    <property type="component" value="Unassembled WGS sequence"/>
</dbReference>
<dbReference type="GO" id="GO:0003700">
    <property type="term" value="F:DNA-binding transcription factor activity"/>
    <property type="evidence" value="ECO:0007669"/>
    <property type="project" value="InterPro"/>
</dbReference>
<dbReference type="InterPro" id="IPR016181">
    <property type="entry name" value="Acyl_CoA_acyltransferase"/>
</dbReference>